<dbReference type="Proteomes" id="UP000002812">
    <property type="component" value="Unassembled WGS sequence"/>
</dbReference>
<feature type="domain" description="NmrA-like" evidence="3">
    <location>
        <begin position="56"/>
        <end position="182"/>
    </location>
</feature>
<dbReference type="InterPro" id="IPR008030">
    <property type="entry name" value="NmrA-like"/>
</dbReference>
<dbReference type="HOGENOM" id="CLU_044876_3_3_1"/>
<dbReference type="GO" id="GO:0016491">
    <property type="term" value="F:oxidoreductase activity"/>
    <property type="evidence" value="ECO:0007669"/>
    <property type="project" value="UniProtKB-KW"/>
</dbReference>
<reference evidence="5" key="2">
    <citation type="submission" date="2012-06" db="EMBL/GenBank/DDBJ databases">
        <title>Comparative genomic analyses of Aspergillus oryzae 3.042 and A. oryzae RIB40 for soy-sauce fermentation.</title>
        <authorList>
            <person name="Zhao G."/>
            <person name="Hou L."/>
            <person name="Wang C."/>
            <person name="Cao X."/>
        </authorList>
    </citation>
    <scope>NUCLEOTIDE SEQUENCE [LARGE SCALE GENOMIC DNA]</scope>
    <source>
        <strain evidence="5">3.042</strain>
    </source>
</reference>
<dbReference type="Pfam" id="PF05368">
    <property type="entry name" value="NmrA"/>
    <property type="match status" value="1"/>
</dbReference>
<comment type="caution">
    <text evidence="4">The sequence shown here is derived from an EMBL/GenBank/DDBJ whole genome shotgun (WGS) entry which is preliminary data.</text>
</comment>
<dbReference type="InterPro" id="IPR045312">
    <property type="entry name" value="PCBER-like"/>
</dbReference>
<dbReference type="OrthoDB" id="9974981at2759"/>
<dbReference type="CDD" id="cd05259">
    <property type="entry name" value="PCBER_SDR_a"/>
    <property type="match status" value="1"/>
</dbReference>
<evidence type="ECO:0000313" key="4">
    <source>
        <dbReference type="EMBL" id="EIT76007.1"/>
    </source>
</evidence>
<dbReference type="EMBL" id="AKHY01000171">
    <property type="protein sequence ID" value="EIT76007.1"/>
    <property type="molecule type" value="Genomic_DNA"/>
</dbReference>
<dbReference type="InterPro" id="IPR036291">
    <property type="entry name" value="NAD(P)-bd_dom_sf"/>
</dbReference>
<keyword evidence="2" id="KW-0560">Oxidoreductase</keyword>
<keyword evidence="1" id="KW-0521">NADP</keyword>
<dbReference type="Gene3D" id="3.40.50.720">
    <property type="entry name" value="NAD(P)-binding Rossmann-like Domain"/>
    <property type="match status" value="1"/>
</dbReference>
<name>I7ZVG4_ASPO3</name>
<sequence>MEIYAAGYMPWPTSKIEPVRKSRIHPRESLRVQLFRLVPYSSRHGSILLVFVCRPSHFTVLRFTRITSSHSSKAQFPSTVRVIPVDYNSIPELTTALNNQDAIISTLTTAAADVQHTLIDAAITAGVKRFIPSEFGADTGNPNASTLPVYQSKIAVNKALQAKAAENPSFTYTLIRHGPFLDWGLNAGFFFDWRSEAPTFYDGGDRPFSTTTLATIGQAVVGVLLHFDETKNRPVYIHDLVTSQRQIYTIVQKLAPQRKWNPVDVSTAELEVKAREEWAKGNTDLRSIVGLLCRAVFAEGYGGEFKNVDNELLGLGFKTEADLEEVVKTILGDSL</sequence>
<evidence type="ECO:0000256" key="2">
    <source>
        <dbReference type="ARBA" id="ARBA00023002"/>
    </source>
</evidence>
<dbReference type="PANTHER" id="PTHR47706">
    <property type="entry name" value="NMRA-LIKE FAMILY PROTEIN"/>
    <property type="match status" value="1"/>
</dbReference>
<dbReference type="InterPro" id="IPR051609">
    <property type="entry name" value="NmrA/Isoflavone_reductase-like"/>
</dbReference>
<evidence type="ECO:0000259" key="3">
    <source>
        <dbReference type="Pfam" id="PF05368"/>
    </source>
</evidence>
<dbReference type="PANTHER" id="PTHR47706:SF1">
    <property type="entry name" value="CIPA-LIKE, PUTATIVE (AFU_ORTHOLOGUE AFUA_1G12460)-RELATED"/>
    <property type="match status" value="1"/>
</dbReference>
<proteinExistence type="predicted"/>
<evidence type="ECO:0000256" key="1">
    <source>
        <dbReference type="ARBA" id="ARBA00022857"/>
    </source>
</evidence>
<gene>
    <name evidence="4" type="ORF">Ao3042_07785</name>
</gene>
<dbReference type="AlphaFoldDB" id="I7ZVG4"/>
<dbReference type="SUPFAM" id="SSF51735">
    <property type="entry name" value="NAD(P)-binding Rossmann-fold domains"/>
    <property type="match status" value="1"/>
</dbReference>
<accession>I7ZVG4</accession>
<protein>
    <recommendedName>
        <fullName evidence="3">NmrA-like domain-containing protein</fullName>
    </recommendedName>
</protein>
<evidence type="ECO:0000313" key="5">
    <source>
        <dbReference type="Proteomes" id="UP000002812"/>
    </source>
</evidence>
<reference evidence="4 5" key="1">
    <citation type="journal article" date="2012" name="Eukaryot. Cell">
        <title>Draft genome sequence of Aspergillus oryzae strain 3.042.</title>
        <authorList>
            <person name="Zhao G."/>
            <person name="Yao Y."/>
            <person name="Qi W."/>
            <person name="Wang C."/>
            <person name="Hou L."/>
            <person name="Zeng B."/>
            <person name="Cao X."/>
        </authorList>
    </citation>
    <scope>NUCLEOTIDE SEQUENCE [LARGE SCALE GENOMIC DNA]</scope>
    <source>
        <strain evidence="4 5">3.042</strain>
    </source>
</reference>
<organism evidence="4 5">
    <name type="scientific">Aspergillus oryzae (strain 3.042)</name>
    <name type="common">Yellow koji mold</name>
    <dbReference type="NCBI Taxonomy" id="1160506"/>
    <lineage>
        <taxon>Eukaryota</taxon>
        <taxon>Fungi</taxon>
        <taxon>Dikarya</taxon>
        <taxon>Ascomycota</taxon>
        <taxon>Pezizomycotina</taxon>
        <taxon>Eurotiomycetes</taxon>
        <taxon>Eurotiomycetidae</taxon>
        <taxon>Eurotiales</taxon>
        <taxon>Aspergillaceae</taxon>
        <taxon>Aspergillus</taxon>
        <taxon>Aspergillus subgen. Circumdati</taxon>
    </lineage>
</organism>
<dbReference type="Gene3D" id="3.90.25.10">
    <property type="entry name" value="UDP-galactose 4-epimerase, domain 1"/>
    <property type="match status" value="1"/>
</dbReference>